<gene>
    <name evidence="3" type="ORF">g.61610</name>
</gene>
<evidence type="ECO:0000256" key="2">
    <source>
        <dbReference type="SAM" id="SignalP"/>
    </source>
</evidence>
<organism evidence="3">
    <name type="scientific">Lygus hesperus</name>
    <name type="common">Western plant bug</name>
    <dbReference type="NCBI Taxonomy" id="30085"/>
    <lineage>
        <taxon>Eukaryota</taxon>
        <taxon>Metazoa</taxon>
        <taxon>Ecdysozoa</taxon>
        <taxon>Arthropoda</taxon>
        <taxon>Hexapoda</taxon>
        <taxon>Insecta</taxon>
        <taxon>Pterygota</taxon>
        <taxon>Neoptera</taxon>
        <taxon>Paraneoptera</taxon>
        <taxon>Hemiptera</taxon>
        <taxon>Heteroptera</taxon>
        <taxon>Panheteroptera</taxon>
        <taxon>Cimicomorpha</taxon>
        <taxon>Miridae</taxon>
        <taxon>Mirini</taxon>
        <taxon>Lygus</taxon>
    </lineage>
</organism>
<dbReference type="AlphaFoldDB" id="A0A146KTI5"/>
<proteinExistence type="inferred from homology"/>
<dbReference type="PROSITE" id="PS00287">
    <property type="entry name" value="CYSTATIN"/>
    <property type="match status" value="1"/>
</dbReference>
<feature type="chain" id="PRO_5007526695" evidence="2">
    <location>
        <begin position="22"/>
        <end position="240"/>
    </location>
</feature>
<evidence type="ECO:0000313" key="3">
    <source>
        <dbReference type="EMBL" id="JAP99822.1"/>
    </source>
</evidence>
<dbReference type="SUPFAM" id="SSF54403">
    <property type="entry name" value="Cystatin/monellin"/>
    <property type="match status" value="1"/>
</dbReference>
<accession>A0A146KTI5</accession>
<dbReference type="EMBL" id="GDHC01018806">
    <property type="protein sequence ID" value="JAP99822.1"/>
    <property type="molecule type" value="Transcribed_RNA"/>
</dbReference>
<comment type="similarity">
    <text evidence="1">Belongs to the cystatin family.</text>
</comment>
<reference evidence="3" key="1">
    <citation type="journal article" date="2016" name="Gigascience">
        <title>De novo construction of an expanded transcriptome assembly for the western tarnished plant bug, Lygus hesperus.</title>
        <authorList>
            <person name="Tassone E.E."/>
            <person name="Geib S.M."/>
            <person name="Hall B."/>
            <person name="Fabrick J.A."/>
            <person name="Brent C.S."/>
            <person name="Hull J.J."/>
        </authorList>
    </citation>
    <scope>NUCLEOTIDE SEQUENCE</scope>
</reference>
<feature type="signal peptide" evidence="2">
    <location>
        <begin position="1"/>
        <end position="21"/>
    </location>
</feature>
<keyword evidence="2" id="KW-0732">Signal</keyword>
<dbReference type="InterPro" id="IPR046350">
    <property type="entry name" value="Cystatin_sf"/>
</dbReference>
<protein>
    <submittedName>
        <fullName evidence="3">Uncharacterized protein</fullName>
    </submittedName>
</protein>
<sequence length="240" mass="26527">MGAFNFALLVFGIMAVNNVSAFHEICAGCPIKHDPSKFSMDKLSRALATANVNDEATKIISVTTQVVSGVKYTVVYESSSGKTCTATWQEMEGPIGVRISCETKKSFDGLDGSSKFVGALLKAHQMQKRSLSVSDLSPHTIELLRKHLGYLMDDRTNSMYTQEVVSMNITHVERYGHGYQVDADAVLAFTSCTKDTTTSSNDKKCELTQNRQKCSVTMTMVQPQGGRKWYQLNQFHCTPL</sequence>
<evidence type="ECO:0000256" key="1">
    <source>
        <dbReference type="ARBA" id="ARBA00009403"/>
    </source>
</evidence>
<name>A0A146KTI5_LYGHE</name>
<dbReference type="InterPro" id="IPR018073">
    <property type="entry name" value="Prot_inh_cystat_CS"/>
</dbReference>